<protein>
    <submittedName>
        <fullName evidence="1">Uncharacterized protein</fullName>
    </submittedName>
</protein>
<name>A0A563VIJ6_9CYAN</name>
<evidence type="ECO:0000313" key="1">
    <source>
        <dbReference type="EMBL" id="VEP11232.1"/>
    </source>
</evidence>
<organism evidence="1 2">
    <name type="scientific">Hyella patelloides LEGE 07179</name>
    <dbReference type="NCBI Taxonomy" id="945734"/>
    <lineage>
        <taxon>Bacteria</taxon>
        <taxon>Bacillati</taxon>
        <taxon>Cyanobacteriota</taxon>
        <taxon>Cyanophyceae</taxon>
        <taxon>Pleurocapsales</taxon>
        <taxon>Hyellaceae</taxon>
        <taxon>Hyella</taxon>
    </lineage>
</organism>
<sequence length="41" mass="4772">MTATEQLKILRLAGLSHWLWKPIKVLIKTTINFSVFSRINC</sequence>
<proteinExistence type="predicted"/>
<reference evidence="1 2" key="1">
    <citation type="submission" date="2019-01" db="EMBL/GenBank/DDBJ databases">
        <authorList>
            <person name="Brito A."/>
        </authorList>
    </citation>
    <scope>NUCLEOTIDE SEQUENCE [LARGE SCALE GENOMIC DNA]</scope>
    <source>
        <strain evidence="1">1</strain>
    </source>
</reference>
<evidence type="ECO:0000313" key="2">
    <source>
        <dbReference type="Proteomes" id="UP000320055"/>
    </source>
</evidence>
<gene>
    <name evidence="1" type="ORF">H1P_10017</name>
</gene>
<dbReference type="Proteomes" id="UP000320055">
    <property type="component" value="Unassembled WGS sequence"/>
</dbReference>
<keyword evidence="2" id="KW-1185">Reference proteome</keyword>
<dbReference type="AlphaFoldDB" id="A0A563VIJ6"/>
<dbReference type="EMBL" id="CAACVJ010000001">
    <property type="protein sequence ID" value="VEP11232.1"/>
    <property type="molecule type" value="Genomic_DNA"/>
</dbReference>
<accession>A0A563VIJ6</accession>